<dbReference type="EMBL" id="PQWY01000021">
    <property type="protein sequence ID" value="PPK28834.1"/>
    <property type="molecule type" value="Genomic_DNA"/>
</dbReference>
<evidence type="ECO:0000313" key="2">
    <source>
        <dbReference type="Proteomes" id="UP000239239"/>
    </source>
</evidence>
<accession>A0A2S6EUG2</accession>
<reference evidence="1 2" key="1">
    <citation type="submission" date="2018-02" db="EMBL/GenBank/DDBJ databases">
        <title>Draft genome sequences of four Legionella pneumophila clinical strains isolated in Ontario.</title>
        <authorList>
            <person name="Fortuna A."/>
            <person name="Ramnarine R."/>
            <person name="Li A."/>
            <person name="Frantz C."/>
            <person name="Mallo G."/>
        </authorList>
    </citation>
    <scope>NUCLEOTIDE SEQUENCE [LARGE SCALE GENOMIC DNA]</scope>
    <source>
        <strain evidence="1 2">LG61</strain>
    </source>
</reference>
<protein>
    <submittedName>
        <fullName evidence="1">Uncharacterized protein</fullName>
    </submittedName>
</protein>
<dbReference type="RefSeq" id="WP_027228684.1">
    <property type="nucleotide sequence ID" value="NZ_CP017601.1"/>
</dbReference>
<dbReference type="AlphaFoldDB" id="A0A2S6EUG2"/>
<sequence length="101" mass="11579">MENAEKHYSRKQDPDFNNSCLESIKAIESCLRSKFNNKDNLGDNINKLRGASYNQHIIDKINAFRGHDNAHATKSNGYKPTREDAILIHSICCSFINYFTL</sequence>
<comment type="caution">
    <text evidence="1">The sequence shown here is derived from an EMBL/GenBank/DDBJ whole genome shotgun (WGS) entry which is preliminary data.</text>
</comment>
<organism evidence="1 2">
    <name type="scientific">Legionella pneumophila</name>
    <dbReference type="NCBI Taxonomy" id="446"/>
    <lineage>
        <taxon>Bacteria</taxon>
        <taxon>Pseudomonadati</taxon>
        <taxon>Pseudomonadota</taxon>
        <taxon>Gammaproteobacteria</taxon>
        <taxon>Legionellales</taxon>
        <taxon>Legionellaceae</taxon>
        <taxon>Legionella</taxon>
    </lineage>
</organism>
<gene>
    <name evidence="1" type="ORF">C3928_15450</name>
</gene>
<dbReference type="Proteomes" id="UP000239239">
    <property type="component" value="Unassembled WGS sequence"/>
</dbReference>
<name>A0A2S6EUG2_LEGPN</name>
<proteinExistence type="predicted"/>
<evidence type="ECO:0000313" key="1">
    <source>
        <dbReference type="EMBL" id="PPK28834.1"/>
    </source>
</evidence>